<dbReference type="AlphaFoldDB" id="A0A7U2F8K5"/>
<feature type="transmembrane region" description="Helical" evidence="1">
    <location>
        <begin position="196"/>
        <end position="217"/>
    </location>
</feature>
<keyword evidence="1" id="KW-0472">Membrane</keyword>
<evidence type="ECO:0000313" key="2">
    <source>
        <dbReference type="EMBL" id="QRD00662.1"/>
    </source>
</evidence>
<dbReference type="VEuPathDB" id="FungiDB:JI435_092080"/>
<dbReference type="EMBL" id="CP069033">
    <property type="protein sequence ID" value="QRD00662.1"/>
    <property type="molecule type" value="Genomic_DNA"/>
</dbReference>
<feature type="transmembrane region" description="Helical" evidence="1">
    <location>
        <begin position="169"/>
        <end position="190"/>
    </location>
</feature>
<sequence>MASGQNGQHSRQKPVFILVRYCTGSFRIQKLIAPPAPNTADILRGLRDLYGGESAHGHRLSEQIWQMVIMHRLVIGKVQVLGVLATSSIKIYHELTAIQVTDVEGRIVPNEHIHKISTDVMLTKLVRSISVSPPQVEFLLARLADVTHKNRPGYACAWCFYYELDKTAAVVWVSMVMLVALTVGLGVGFGTGDGKLGLGVGTGLLAAYMPIHGALLFRFS</sequence>
<organism evidence="2 3">
    <name type="scientific">Phaeosphaeria nodorum (strain SN15 / ATCC MYA-4574 / FGSC 10173)</name>
    <name type="common">Glume blotch fungus</name>
    <name type="synonym">Parastagonospora nodorum</name>
    <dbReference type="NCBI Taxonomy" id="321614"/>
    <lineage>
        <taxon>Eukaryota</taxon>
        <taxon>Fungi</taxon>
        <taxon>Dikarya</taxon>
        <taxon>Ascomycota</taxon>
        <taxon>Pezizomycotina</taxon>
        <taxon>Dothideomycetes</taxon>
        <taxon>Pleosporomycetidae</taxon>
        <taxon>Pleosporales</taxon>
        <taxon>Pleosporineae</taxon>
        <taxon>Phaeosphaeriaceae</taxon>
        <taxon>Parastagonospora</taxon>
    </lineage>
</organism>
<dbReference type="Proteomes" id="UP000663193">
    <property type="component" value="Chromosome 11"/>
</dbReference>
<name>A0A7U2F8K5_PHANO</name>
<reference evidence="3" key="1">
    <citation type="journal article" date="2021" name="BMC Genomics">
        <title>Chromosome-level genome assembly and manually-curated proteome of model necrotroph Parastagonospora nodorum Sn15 reveals a genome-wide trove of candidate effector homologs, and redundancy of virulence-related functions within an accessory chromosome.</title>
        <authorList>
            <person name="Bertazzoni S."/>
            <person name="Jones D.A.B."/>
            <person name="Phan H.T."/>
            <person name="Tan K.-C."/>
            <person name="Hane J.K."/>
        </authorList>
    </citation>
    <scope>NUCLEOTIDE SEQUENCE [LARGE SCALE GENOMIC DNA]</scope>
    <source>
        <strain evidence="3">SN15 / ATCC MYA-4574 / FGSC 10173)</strain>
    </source>
</reference>
<keyword evidence="1" id="KW-1133">Transmembrane helix</keyword>
<keyword evidence="1" id="KW-0812">Transmembrane</keyword>
<protein>
    <submittedName>
        <fullName evidence="2">Uncharacterized protein</fullName>
    </submittedName>
</protein>
<accession>A0A7U2F8K5</accession>
<proteinExistence type="predicted"/>
<gene>
    <name evidence="2" type="ORF">JI435_092080</name>
</gene>
<evidence type="ECO:0000256" key="1">
    <source>
        <dbReference type="SAM" id="Phobius"/>
    </source>
</evidence>
<evidence type="ECO:0000313" key="3">
    <source>
        <dbReference type="Proteomes" id="UP000663193"/>
    </source>
</evidence>
<dbReference type="OMA" id="SIKIYHE"/>
<keyword evidence="3" id="KW-1185">Reference proteome</keyword>